<keyword evidence="6" id="KW-1185">Reference proteome</keyword>
<feature type="domain" description="Glycoside hydrolase family 42 N-terminal" evidence="3">
    <location>
        <begin position="50"/>
        <end position="188"/>
    </location>
</feature>
<dbReference type="AlphaFoldDB" id="A0A427XP28"/>
<dbReference type="GO" id="GO:0005975">
    <property type="term" value="P:carbohydrate metabolic process"/>
    <property type="evidence" value="ECO:0007669"/>
    <property type="project" value="InterPro"/>
</dbReference>
<name>A0A427XP28_9TREE</name>
<evidence type="ECO:0000256" key="2">
    <source>
        <dbReference type="ARBA" id="ARBA00023295"/>
    </source>
</evidence>
<gene>
    <name evidence="5" type="ORF">EHS24_009182</name>
</gene>
<organism evidence="5 6">
    <name type="scientific">Apiotrichum porosum</name>
    <dbReference type="NCBI Taxonomy" id="105984"/>
    <lineage>
        <taxon>Eukaryota</taxon>
        <taxon>Fungi</taxon>
        <taxon>Dikarya</taxon>
        <taxon>Basidiomycota</taxon>
        <taxon>Agaricomycotina</taxon>
        <taxon>Tremellomycetes</taxon>
        <taxon>Trichosporonales</taxon>
        <taxon>Trichosporonaceae</taxon>
        <taxon>Apiotrichum</taxon>
    </lineage>
</organism>
<dbReference type="GO" id="GO:0009341">
    <property type="term" value="C:beta-galactosidase complex"/>
    <property type="evidence" value="ECO:0007669"/>
    <property type="project" value="InterPro"/>
</dbReference>
<comment type="caution">
    <text evidence="5">The sequence shown here is derived from an EMBL/GenBank/DDBJ whole genome shotgun (WGS) entry which is preliminary data.</text>
</comment>
<dbReference type="EMBL" id="RSCE01000008">
    <property type="protein sequence ID" value="RSH80600.1"/>
    <property type="molecule type" value="Genomic_DNA"/>
</dbReference>
<dbReference type="InterPro" id="IPR013529">
    <property type="entry name" value="Glyco_hydro_42_N"/>
</dbReference>
<keyword evidence="2" id="KW-0326">Glycosidase</keyword>
<sequence>MTVAATAPSHPHLEQLRPGVHQLVVDGKPFLMRSGELNNSSMSSAEFMRDVWPKMQRESVNTLLGGVHWDQIEPVEGQFDFSELDQVIVDARAHGIRLVLLWFASFKNGSSEYAPGWVKTDSKRFPRQKVKNADGKVTTANYLSVCDPKHTGRDADAKAFKRLMEHVREVDGAHGTVIMVQVENETGLLGDSRDRSAIADGLFEAAVPADLVEVFATRWDSFNETIRSTFTKQQASGSIKASATWEEAFGSSKSTDELFQAYHYSKYVNAVAAAGKAVYPIPHYTNAWLRNIPDGAAVEGATVVGFGGIFPGAYPSGGPVETVMDIWMEFAPALDFLAPDIYMDGYDTTLALYTHRAQPLFVPEQRRDTFGAIRVWSAIGKYGALGATPFAIDCAEPEDSPYTEHYALLKQAAPHILQARIEGRQISGFHFDAFEKGSTDPSPARTLVFGEWELLVERAMVFGHPAEAYGIIIQAAESNKFLFIGAGFQVTFKSTNKDATYTGILTCDEKVVVDDETGELRTGRMLNGDETQQGMKVIMPSKEIDFGDYWFIAMTVPARTRIAECSVYALYD</sequence>
<dbReference type="OrthoDB" id="1657402at2759"/>
<dbReference type="FunFam" id="3.20.20.80:FF:000135">
    <property type="entry name" value="Beta-galactosidase, putative, bgl35A"/>
    <property type="match status" value="1"/>
</dbReference>
<dbReference type="SUPFAM" id="SSF51445">
    <property type="entry name" value="(Trans)glycosidases"/>
    <property type="match status" value="1"/>
</dbReference>
<dbReference type="GeneID" id="39593725"/>
<evidence type="ECO:0000259" key="4">
    <source>
        <dbReference type="Pfam" id="PF18120"/>
    </source>
</evidence>
<reference evidence="5 6" key="1">
    <citation type="submission" date="2018-11" db="EMBL/GenBank/DDBJ databases">
        <title>Genome sequence of Apiotrichum porosum DSM 27194.</title>
        <authorList>
            <person name="Aliyu H."/>
            <person name="Gorte O."/>
            <person name="Ochsenreither K."/>
        </authorList>
    </citation>
    <scope>NUCLEOTIDE SEQUENCE [LARGE SCALE GENOMIC DNA]</scope>
    <source>
        <strain evidence="5 6">DSM 27194</strain>
    </source>
</reference>
<dbReference type="InterPro" id="IPR040719">
    <property type="entry name" value="DUF5597"/>
</dbReference>
<dbReference type="Proteomes" id="UP000279236">
    <property type="component" value="Unassembled WGS sequence"/>
</dbReference>
<proteinExistence type="predicted"/>
<dbReference type="Gene3D" id="2.60.220.20">
    <property type="entry name" value="putative beta-Galactosidase from caulobacter crescentus"/>
    <property type="match status" value="1"/>
</dbReference>
<evidence type="ECO:0000259" key="3">
    <source>
        <dbReference type="Pfam" id="PF02449"/>
    </source>
</evidence>
<accession>A0A427XP28</accession>
<dbReference type="GO" id="GO:0004565">
    <property type="term" value="F:beta-galactosidase activity"/>
    <property type="evidence" value="ECO:0007669"/>
    <property type="project" value="InterPro"/>
</dbReference>
<evidence type="ECO:0000313" key="6">
    <source>
        <dbReference type="Proteomes" id="UP000279236"/>
    </source>
</evidence>
<dbReference type="InterPro" id="IPR017853">
    <property type="entry name" value="GH"/>
</dbReference>
<evidence type="ECO:0008006" key="7">
    <source>
        <dbReference type="Google" id="ProtNLM"/>
    </source>
</evidence>
<evidence type="ECO:0000256" key="1">
    <source>
        <dbReference type="ARBA" id="ARBA00022801"/>
    </source>
</evidence>
<keyword evidence="1" id="KW-0378">Hydrolase</keyword>
<protein>
    <recommendedName>
        <fullName evidence="7">Glycoside hydrolase 35 catalytic domain-containing protein</fullName>
    </recommendedName>
</protein>
<dbReference type="Pfam" id="PF02449">
    <property type="entry name" value="Glyco_hydro_42"/>
    <property type="match status" value="1"/>
</dbReference>
<dbReference type="RefSeq" id="XP_028475547.1">
    <property type="nucleotide sequence ID" value="XM_028624475.1"/>
</dbReference>
<evidence type="ECO:0000313" key="5">
    <source>
        <dbReference type="EMBL" id="RSH80600.1"/>
    </source>
</evidence>
<dbReference type="Pfam" id="PF18120">
    <property type="entry name" value="DUF5597"/>
    <property type="match status" value="1"/>
</dbReference>
<dbReference type="Gene3D" id="3.20.20.80">
    <property type="entry name" value="Glycosidases"/>
    <property type="match status" value="1"/>
</dbReference>
<dbReference type="STRING" id="105984.A0A427XP28"/>
<feature type="domain" description="DUF5597" evidence="4">
    <location>
        <begin position="403"/>
        <end position="537"/>
    </location>
</feature>